<dbReference type="InterPro" id="IPR029063">
    <property type="entry name" value="SAM-dependent_MTases_sf"/>
</dbReference>
<proteinExistence type="predicted"/>
<dbReference type="GO" id="GO:0008757">
    <property type="term" value="F:S-adenosylmethionine-dependent methyltransferase activity"/>
    <property type="evidence" value="ECO:0007669"/>
    <property type="project" value="InterPro"/>
</dbReference>
<gene>
    <name evidence="2" type="ORF">S06H3_50686</name>
</gene>
<accession>X1P0M1</accession>
<dbReference type="Gene3D" id="3.40.50.150">
    <property type="entry name" value="Vaccinia Virus protein VP39"/>
    <property type="match status" value="1"/>
</dbReference>
<evidence type="ECO:0000313" key="2">
    <source>
        <dbReference type="EMBL" id="GAI32575.1"/>
    </source>
</evidence>
<reference evidence="2" key="1">
    <citation type="journal article" date="2014" name="Front. Microbiol.">
        <title>High frequency of phylogenetically diverse reductive dehalogenase-homologous genes in deep subseafloor sedimentary metagenomes.</title>
        <authorList>
            <person name="Kawai M."/>
            <person name="Futagami T."/>
            <person name="Toyoda A."/>
            <person name="Takaki Y."/>
            <person name="Nishi S."/>
            <person name="Hori S."/>
            <person name="Arai W."/>
            <person name="Tsubouchi T."/>
            <person name="Morono Y."/>
            <person name="Uchiyama I."/>
            <person name="Ito T."/>
            <person name="Fujiyama A."/>
            <person name="Inagaki F."/>
            <person name="Takami H."/>
        </authorList>
    </citation>
    <scope>NUCLEOTIDE SEQUENCE</scope>
    <source>
        <strain evidence="2">Expedition CK06-06</strain>
    </source>
</reference>
<sequence>MKLKWWQALLGALSGLAIWETVAQAKETRERREKYAAALDYARSVGKPLLVTGGPWGPWARFVGVPAGHGFGDVCIDINPAACRNGAAVKVADVRRIPYPTKHFGAVLASHVLEHLGSIGDAKAAIRELHRVADRVFIAGPRKTSLMAQLHPGHHLWVSEMANGDILLEQRG</sequence>
<protein>
    <recommendedName>
        <fullName evidence="1">Methyltransferase type 11 domain-containing protein</fullName>
    </recommendedName>
</protein>
<name>X1P0M1_9ZZZZ</name>
<dbReference type="SUPFAM" id="SSF53335">
    <property type="entry name" value="S-adenosyl-L-methionine-dependent methyltransferases"/>
    <property type="match status" value="1"/>
</dbReference>
<dbReference type="EMBL" id="BARV01032116">
    <property type="protein sequence ID" value="GAI32575.1"/>
    <property type="molecule type" value="Genomic_DNA"/>
</dbReference>
<dbReference type="InterPro" id="IPR013216">
    <property type="entry name" value="Methyltransf_11"/>
</dbReference>
<organism evidence="2">
    <name type="scientific">marine sediment metagenome</name>
    <dbReference type="NCBI Taxonomy" id="412755"/>
    <lineage>
        <taxon>unclassified sequences</taxon>
        <taxon>metagenomes</taxon>
        <taxon>ecological metagenomes</taxon>
    </lineage>
</organism>
<comment type="caution">
    <text evidence="2">The sequence shown here is derived from an EMBL/GenBank/DDBJ whole genome shotgun (WGS) entry which is preliminary data.</text>
</comment>
<dbReference type="Pfam" id="PF08241">
    <property type="entry name" value="Methyltransf_11"/>
    <property type="match status" value="1"/>
</dbReference>
<feature type="domain" description="Methyltransferase type 11" evidence="1">
    <location>
        <begin position="75"/>
        <end position="133"/>
    </location>
</feature>
<dbReference type="AlphaFoldDB" id="X1P0M1"/>
<evidence type="ECO:0000259" key="1">
    <source>
        <dbReference type="Pfam" id="PF08241"/>
    </source>
</evidence>